<gene>
    <name evidence="2" type="ORF">DCC81_07650</name>
</gene>
<evidence type="ECO:0000256" key="1">
    <source>
        <dbReference type="SAM" id="SignalP"/>
    </source>
</evidence>
<proteinExistence type="predicted"/>
<accession>A0A2T7BNS6</accession>
<dbReference type="Gene3D" id="2.130.10.10">
    <property type="entry name" value="YVTN repeat-like/Quinoprotein amine dehydrogenase"/>
    <property type="match status" value="1"/>
</dbReference>
<evidence type="ECO:0000313" key="3">
    <source>
        <dbReference type="Proteomes" id="UP000244450"/>
    </source>
</evidence>
<sequence>MHSSFKHLLLAGASLLCLSASAQDQGLTFPESVISDGKYLYVDNIGEGMNPGAKDGNGYISKLSLDGQLITKSITTEKLDAPKGSAIVGGVLYVADIDRIVGIDLQTGKKTAELSFAREKTSFLNDVVAKDAHTLFVSATDVGKVYEVTLGKGLSYKALPVAVAGANGIVYDPQAHKLYTCGFEGGAAPTGILGEISWKNRQASFRRIGTEVGYFDGLQLLDAHTLLVSDWANMASPAGAGIFKKVNVQSGQATEVLKGVSGPADFYYDAAKHIVVTPAMLESKILFKPL</sequence>
<name>A0A2T7BNS6_9BACT</name>
<dbReference type="InterPro" id="IPR015943">
    <property type="entry name" value="WD40/YVTN_repeat-like_dom_sf"/>
</dbReference>
<evidence type="ECO:0000313" key="2">
    <source>
        <dbReference type="EMBL" id="PUZ29325.1"/>
    </source>
</evidence>
<protein>
    <recommendedName>
        <fullName evidence="4">ATP/GTP-binding protein</fullName>
    </recommendedName>
</protein>
<reference evidence="2 3" key="1">
    <citation type="submission" date="2018-04" db="EMBL/GenBank/DDBJ databases">
        <title>Chitinophaga fuyangensis sp. nov., isolated from soil in a chemical factory.</title>
        <authorList>
            <person name="Chen K."/>
        </authorList>
    </citation>
    <scope>NUCLEOTIDE SEQUENCE [LARGE SCALE GENOMIC DNA]</scope>
    <source>
        <strain evidence="2 3">LY-1</strain>
    </source>
</reference>
<feature type="chain" id="PRO_5015525084" description="ATP/GTP-binding protein" evidence="1">
    <location>
        <begin position="23"/>
        <end position="290"/>
    </location>
</feature>
<dbReference type="AlphaFoldDB" id="A0A2T7BNS6"/>
<feature type="signal peptide" evidence="1">
    <location>
        <begin position="1"/>
        <end position="22"/>
    </location>
</feature>
<dbReference type="OrthoDB" id="7675395at2"/>
<evidence type="ECO:0008006" key="4">
    <source>
        <dbReference type="Google" id="ProtNLM"/>
    </source>
</evidence>
<dbReference type="SUPFAM" id="SSF101898">
    <property type="entry name" value="NHL repeat"/>
    <property type="match status" value="1"/>
</dbReference>
<keyword evidence="1" id="KW-0732">Signal</keyword>
<keyword evidence="3" id="KW-1185">Reference proteome</keyword>
<organism evidence="2 3">
    <name type="scientific">Chitinophaga parva</name>
    <dbReference type="NCBI Taxonomy" id="2169414"/>
    <lineage>
        <taxon>Bacteria</taxon>
        <taxon>Pseudomonadati</taxon>
        <taxon>Bacteroidota</taxon>
        <taxon>Chitinophagia</taxon>
        <taxon>Chitinophagales</taxon>
        <taxon>Chitinophagaceae</taxon>
        <taxon>Chitinophaga</taxon>
    </lineage>
</organism>
<dbReference type="Proteomes" id="UP000244450">
    <property type="component" value="Unassembled WGS sequence"/>
</dbReference>
<comment type="caution">
    <text evidence="2">The sequence shown here is derived from an EMBL/GenBank/DDBJ whole genome shotgun (WGS) entry which is preliminary data.</text>
</comment>
<dbReference type="EMBL" id="QCYK01000001">
    <property type="protein sequence ID" value="PUZ29325.1"/>
    <property type="molecule type" value="Genomic_DNA"/>
</dbReference>
<dbReference type="RefSeq" id="WP_108685963.1">
    <property type="nucleotide sequence ID" value="NZ_QCYK01000001.1"/>
</dbReference>